<organism evidence="2 3">
    <name type="scientific">Paramagnetospirillum kuznetsovii</name>
    <dbReference type="NCBI Taxonomy" id="2053833"/>
    <lineage>
        <taxon>Bacteria</taxon>
        <taxon>Pseudomonadati</taxon>
        <taxon>Pseudomonadota</taxon>
        <taxon>Alphaproteobacteria</taxon>
        <taxon>Rhodospirillales</taxon>
        <taxon>Magnetospirillaceae</taxon>
        <taxon>Paramagnetospirillum</taxon>
    </lineage>
</organism>
<dbReference type="PANTHER" id="PTHR46832">
    <property type="entry name" value="5'-METHYLTHIOADENOSINE/S-ADENOSYLHOMOCYSTEINE NUCLEOSIDASE"/>
    <property type="match status" value="1"/>
</dbReference>
<dbReference type="Pfam" id="PF01048">
    <property type="entry name" value="PNP_UDP_1"/>
    <property type="match status" value="1"/>
</dbReference>
<evidence type="ECO:0000313" key="2">
    <source>
        <dbReference type="EMBL" id="RAU20395.1"/>
    </source>
</evidence>
<evidence type="ECO:0000313" key="3">
    <source>
        <dbReference type="Proteomes" id="UP000251075"/>
    </source>
</evidence>
<dbReference type="PANTHER" id="PTHR46832:SF1">
    <property type="entry name" value="5'-METHYLTHIOADENOSINE_S-ADENOSYLHOMOCYSTEINE NUCLEOSIDASE"/>
    <property type="match status" value="1"/>
</dbReference>
<dbReference type="GO" id="GO:0005829">
    <property type="term" value="C:cytosol"/>
    <property type="evidence" value="ECO:0007669"/>
    <property type="project" value="TreeGrafter"/>
</dbReference>
<evidence type="ECO:0000259" key="1">
    <source>
        <dbReference type="Pfam" id="PF01048"/>
    </source>
</evidence>
<dbReference type="GO" id="GO:0019284">
    <property type="term" value="P:L-methionine salvage from S-adenosylmethionine"/>
    <property type="evidence" value="ECO:0007669"/>
    <property type="project" value="TreeGrafter"/>
</dbReference>
<dbReference type="GO" id="GO:0008782">
    <property type="term" value="F:adenosylhomocysteine nucleosidase activity"/>
    <property type="evidence" value="ECO:0007669"/>
    <property type="project" value="TreeGrafter"/>
</dbReference>
<dbReference type="InterPro" id="IPR017831">
    <property type="entry name" value="Hopanoid-assoc_phosphoryl_HpnG"/>
</dbReference>
<dbReference type="InterPro" id="IPR000845">
    <property type="entry name" value="Nucleoside_phosphorylase_d"/>
</dbReference>
<gene>
    <name evidence="2" type="ORF">CU669_18600</name>
</gene>
<name>A0A364NU11_9PROT</name>
<accession>A0A364NU11</accession>
<dbReference type="CDD" id="cd17768">
    <property type="entry name" value="adenosylhopane_nucleosidase_HpnG-like"/>
    <property type="match status" value="1"/>
</dbReference>
<dbReference type="OrthoDB" id="7357315at2"/>
<dbReference type="EMBL" id="PGTO01000024">
    <property type="protein sequence ID" value="RAU20395.1"/>
    <property type="molecule type" value="Genomic_DNA"/>
</dbReference>
<dbReference type="SUPFAM" id="SSF53167">
    <property type="entry name" value="Purine and uridine phosphorylases"/>
    <property type="match status" value="1"/>
</dbReference>
<dbReference type="AlphaFoldDB" id="A0A364NU11"/>
<dbReference type="InterPro" id="IPR035994">
    <property type="entry name" value="Nucleoside_phosphorylase_sf"/>
</dbReference>
<dbReference type="GO" id="GO:0008930">
    <property type="term" value="F:methylthioadenosine nucleosidase activity"/>
    <property type="evidence" value="ECO:0007669"/>
    <property type="project" value="TreeGrafter"/>
</dbReference>
<protein>
    <submittedName>
        <fullName evidence="2">Nucleoside phosphorylase</fullName>
    </submittedName>
</protein>
<dbReference type="Proteomes" id="UP000251075">
    <property type="component" value="Unassembled WGS sequence"/>
</dbReference>
<dbReference type="Gene3D" id="3.40.50.1580">
    <property type="entry name" value="Nucleoside phosphorylase domain"/>
    <property type="match status" value="2"/>
</dbReference>
<sequence length="235" mass="23619">MPSDHAFPEVCWGEGVGKDARIGVIVGMKSEAALLPDGVAWGCAGAVPAKAEALARSLIEQGAHALISIGIAGGLDPALNPGDMVVGSGVQVDGGVVETDSVWKCRLLSAIPFSRSGLVHGSDTAVGGVRGKRDLFAQGAMIVDMESGAVARVAAKAGVPLAVLRAVADPAGRALPISAMAGLDAEGNPRIAAVLAGLARRPWELPGLIRVGLDSQAALSALRDALKIIGPTFGT</sequence>
<dbReference type="GO" id="GO:0009116">
    <property type="term" value="P:nucleoside metabolic process"/>
    <property type="evidence" value="ECO:0007669"/>
    <property type="project" value="InterPro"/>
</dbReference>
<keyword evidence="3" id="KW-1185">Reference proteome</keyword>
<dbReference type="NCBIfam" id="TIGR03468">
    <property type="entry name" value="HpnG"/>
    <property type="match status" value="1"/>
</dbReference>
<proteinExistence type="predicted"/>
<comment type="caution">
    <text evidence="2">The sequence shown here is derived from an EMBL/GenBank/DDBJ whole genome shotgun (WGS) entry which is preliminary data.</text>
</comment>
<reference evidence="2 3" key="1">
    <citation type="submission" date="2017-11" db="EMBL/GenBank/DDBJ databases">
        <title>Draft genome sequence of magnetotactic bacterium Magnetospirillum kuznetsovii LBB-42.</title>
        <authorList>
            <person name="Grouzdev D.S."/>
            <person name="Rysina M.S."/>
            <person name="Baslerov R.V."/>
            <person name="Koziaeva V."/>
        </authorList>
    </citation>
    <scope>NUCLEOTIDE SEQUENCE [LARGE SCALE GENOMIC DNA]</scope>
    <source>
        <strain evidence="2 3">LBB-42</strain>
    </source>
</reference>
<feature type="domain" description="Nucleoside phosphorylase" evidence="1">
    <location>
        <begin position="48"/>
        <end position="173"/>
    </location>
</feature>